<proteinExistence type="evidence at transcript level"/>
<dbReference type="EMBL" id="EF087058">
    <property type="protein sequence ID" value="ABK26314.1"/>
    <property type="molecule type" value="mRNA"/>
</dbReference>
<accession>A9P0A3</accession>
<dbReference type="PANTHER" id="PTHR35127">
    <property type="entry name" value="OS03G0736900 PROTEIN"/>
    <property type="match status" value="1"/>
</dbReference>
<dbReference type="Pfam" id="PF25089">
    <property type="entry name" value="DUF7804"/>
    <property type="match status" value="1"/>
</dbReference>
<organism evidence="2">
    <name type="scientific">Picea sitchensis</name>
    <name type="common">Sitka spruce</name>
    <name type="synonym">Pinus sitchensis</name>
    <dbReference type="NCBI Taxonomy" id="3332"/>
    <lineage>
        <taxon>Eukaryota</taxon>
        <taxon>Viridiplantae</taxon>
        <taxon>Streptophyta</taxon>
        <taxon>Embryophyta</taxon>
        <taxon>Tracheophyta</taxon>
        <taxon>Spermatophyta</taxon>
        <taxon>Pinopsida</taxon>
        <taxon>Pinidae</taxon>
        <taxon>Conifers I</taxon>
        <taxon>Pinales</taxon>
        <taxon>Pinaceae</taxon>
        <taxon>Picea</taxon>
    </lineage>
</organism>
<dbReference type="PANTHER" id="PTHR35127:SF1">
    <property type="entry name" value="GENOME ASSEMBLY, CHROMOSOME: A10"/>
    <property type="match status" value="1"/>
</dbReference>
<evidence type="ECO:0000313" key="2">
    <source>
        <dbReference type="EMBL" id="ABK26314.1"/>
    </source>
</evidence>
<name>A9P0A3_PICSI</name>
<sequence length="252" mass="27841">MVTKALQSGACVFVESSVVKPVRLSSHGKQSVPISGFSCKNSISNAKPHVLTGNATRFQTGNKENCGMNSFPICVDGLTCAEKMKTCPPVTSEKLEEWMKDSVMEIVKHIQEAPFLHYVFDRKSPSASLKKRRDYADMFGKVDSWAKIRNSLRDISPDAVILVQKLNRDISPESEEENVLWNGNAQHSSDQQGRTAVWGLVIQGRSVGVSACYILKTTQIVSANGYCTSFCLTRAKCFGPAHHIQLTNSWLL</sequence>
<dbReference type="AlphaFoldDB" id="A9P0A3"/>
<dbReference type="InterPro" id="IPR056706">
    <property type="entry name" value="DUF7804"/>
</dbReference>
<reference evidence="2" key="1">
    <citation type="journal article" date="2008" name="BMC Genomics">
        <title>A conifer genomics resource of 200,000 spruce (Picea spp.) ESTs and 6,464 high-quality, sequence-finished full-length cDNAs for Sitka spruce (Picea sitchensis).</title>
        <authorList>
            <person name="Ralph S.G."/>
            <person name="Chun H.J."/>
            <person name="Kolosova N."/>
            <person name="Cooper D."/>
            <person name="Oddy C."/>
            <person name="Ritland C.E."/>
            <person name="Kirkpatrick R."/>
            <person name="Moore R."/>
            <person name="Barber S."/>
            <person name="Holt R.A."/>
            <person name="Jones S.J."/>
            <person name="Marra M.A."/>
            <person name="Douglas C.J."/>
            <person name="Ritland K."/>
            <person name="Bohlmann J."/>
        </authorList>
    </citation>
    <scope>NUCLEOTIDE SEQUENCE</scope>
    <source>
        <tissue evidence="2">Green portion of the leader tissue</tissue>
    </source>
</reference>
<feature type="domain" description="DUF7804" evidence="1">
    <location>
        <begin position="90"/>
        <end position="169"/>
    </location>
</feature>
<evidence type="ECO:0000259" key="1">
    <source>
        <dbReference type="Pfam" id="PF25089"/>
    </source>
</evidence>
<protein>
    <recommendedName>
        <fullName evidence="1">DUF7804 domain-containing protein</fullName>
    </recommendedName>
</protein>